<dbReference type="InterPro" id="IPR020891">
    <property type="entry name" value="UPF0758_CS"/>
</dbReference>
<keyword evidence="5" id="KW-0482">Metalloprotease</keyword>
<evidence type="ECO:0000256" key="4">
    <source>
        <dbReference type="ARBA" id="ARBA00022833"/>
    </source>
</evidence>
<gene>
    <name evidence="8" type="ORF">PTE30175_00028</name>
</gene>
<dbReference type="InterPro" id="IPR037518">
    <property type="entry name" value="MPN"/>
</dbReference>
<dbReference type="RefSeq" id="WP_150695031.1">
    <property type="nucleotide sequence ID" value="NZ_CABPRZ010000001.1"/>
</dbReference>
<dbReference type="OrthoDB" id="9804482at2"/>
<dbReference type="PANTHER" id="PTHR30471:SF3">
    <property type="entry name" value="UPF0758 PROTEIN YEES-RELATED"/>
    <property type="match status" value="1"/>
</dbReference>
<evidence type="ECO:0000313" key="9">
    <source>
        <dbReference type="Proteomes" id="UP000414233"/>
    </source>
</evidence>
<dbReference type="Pfam" id="PF04002">
    <property type="entry name" value="RadC"/>
    <property type="match status" value="1"/>
</dbReference>
<organism evidence="8 9">
    <name type="scientific">Pandoraea terrae</name>
    <dbReference type="NCBI Taxonomy" id="1537710"/>
    <lineage>
        <taxon>Bacteria</taxon>
        <taxon>Pseudomonadati</taxon>
        <taxon>Pseudomonadota</taxon>
        <taxon>Betaproteobacteria</taxon>
        <taxon>Burkholderiales</taxon>
        <taxon>Burkholderiaceae</taxon>
        <taxon>Pandoraea</taxon>
    </lineage>
</organism>
<keyword evidence="2" id="KW-0479">Metal-binding</keyword>
<dbReference type="GO" id="GO:0008237">
    <property type="term" value="F:metallopeptidase activity"/>
    <property type="evidence" value="ECO:0007669"/>
    <property type="project" value="UniProtKB-KW"/>
</dbReference>
<dbReference type="PROSITE" id="PS01302">
    <property type="entry name" value="UPF0758"/>
    <property type="match status" value="1"/>
</dbReference>
<keyword evidence="9" id="KW-1185">Reference proteome</keyword>
<evidence type="ECO:0000256" key="6">
    <source>
        <dbReference type="RuleBase" id="RU003797"/>
    </source>
</evidence>
<evidence type="ECO:0000256" key="5">
    <source>
        <dbReference type="ARBA" id="ARBA00023049"/>
    </source>
</evidence>
<dbReference type="AlphaFoldDB" id="A0A5E4RA04"/>
<dbReference type="PROSITE" id="PS50249">
    <property type="entry name" value="MPN"/>
    <property type="match status" value="1"/>
</dbReference>
<dbReference type="InterPro" id="IPR001405">
    <property type="entry name" value="UPF0758"/>
</dbReference>
<comment type="similarity">
    <text evidence="6">Belongs to the UPF0758 family.</text>
</comment>
<dbReference type="EMBL" id="CABPRZ010000001">
    <property type="protein sequence ID" value="VVD59581.1"/>
    <property type="molecule type" value="Genomic_DNA"/>
</dbReference>
<dbReference type="Gene3D" id="3.40.140.10">
    <property type="entry name" value="Cytidine Deaminase, domain 2"/>
    <property type="match status" value="1"/>
</dbReference>
<dbReference type="Pfam" id="PF20582">
    <property type="entry name" value="UPF0758_N"/>
    <property type="match status" value="1"/>
</dbReference>
<dbReference type="PANTHER" id="PTHR30471">
    <property type="entry name" value="DNA REPAIR PROTEIN RADC"/>
    <property type="match status" value="1"/>
</dbReference>
<dbReference type="SUPFAM" id="SSF47781">
    <property type="entry name" value="RuvA domain 2-like"/>
    <property type="match status" value="1"/>
</dbReference>
<dbReference type="NCBIfam" id="TIGR00608">
    <property type="entry name" value="radc"/>
    <property type="match status" value="1"/>
</dbReference>
<protein>
    <submittedName>
        <fullName evidence="8">JAB domain-containing protein</fullName>
    </submittedName>
</protein>
<dbReference type="InterPro" id="IPR046778">
    <property type="entry name" value="UPF0758_N"/>
</dbReference>
<keyword evidence="4" id="KW-0862">Zinc</keyword>
<dbReference type="GO" id="GO:0046872">
    <property type="term" value="F:metal ion binding"/>
    <property type="evidence" value="ECO:0007669"/>
    <property type="project" value="UniProtKB-KW"/>
</dbReference>
<name>A0A5E4RA04_9BURK</name>
<dbReference type="InterPro" id="IPR010994">
    <property type="entry name" value="RuvA_2-like"/>
</dbReference>
<evidence type="ECO:0000259" key="7">
    <source>
        <dbReference type="PROSITE" id="PS50249"/>
    </source>
</evidence>
<accession>A0A5E4RA04</accession>
<dbReference type="GO" id="GO:0006508">
    <property type="term" value="P:proteolysis"/>
    <property type="evidence" value="ECO:0007669"/>
    <property type="project" value="UniProtKB-KW"/>
</dbReference>
<dbReference type="SUPFAM" id="SSF102712">
    <property type="entry name" value="JAB1/MPN domain"/>
    <property type="match status" value="1"/>
</dbReference>
<dbReference type="NCBIfam" id="NF000642">
    <property type="entry name" value="PRK00024.1"/>
    <property type="match status" value="1"/>
</dbReference>
<feature type="domain" description="MPN" evidence="7">
    <location>
        <begin position="102"/>
        <end position="224"/>
    </location>
</feature>
<evidence type="ECO:0000256" key="1">
    <source>
        <dbReference type="ARBA" id="ARBA00022670"/>
    </source>
</evidence>
<evidence type="ECO:0000256" key="2">
    <source>
        <dbReference type="ARBA" id="ARBA00022723"/>
    </source>
</evidence>
<dbReference type="Proteomes" id="UP000414233">
    <property type="component" value="Unassembled WGS sequence"/>
</dbReference>
<proteinExistence type="inferred from homology"/>
<dbReference type="CDD" id="cd08071">
    <property type="entry name" value="MPN_DUF2466"/>
    <property type="match status" value="1"/>
</dbReference>
<dbReference type="InterPro" id="IPR025657">
    <property type="entry name" value="RadC_JAB"/>
</dbReference>
<keyword evidence="3" id="KW-0378">Hydrolase</keyword>
<evidence type="ECO:0000313" key="8">
    <source>
        <dbReference type="EMBL" id="VVD59581.1"/>
    </source>
</evidence>
<keyword evidence="1" id="KW-0645">Protease</keyword>
<sequence>MSIMEWPAAERPREKMVLRGAGGLSDAELLAIFLRSGPRGSNAVDLGRALLTRFGSLAELLNAPMERFRDVRGMGTAKCLQFQAALEVSRRALAEAMASRDALSSPDAVHAYLRLSLAHRTRECFACLFLNVRNEVIDTQILFEGTLTETSVYPREVVAEALRQHAAAVIVAHNHPSGNPQPSVADLQLTRRLGEALAMLDIRLLDHVIVGRSGVYSLAAHGQM</sequence>
<evidence type="ECO:0000256" key="3">
    <source>
        <dbReference type="ARBA" id="ARBA00022801"/>
    </source>
</evidence>
<reference evidence="8 9" key="1">
    <citation type="submission" date="2019-08" db="EMBL/GenBank/DDBJ databases">
        <authorList>
            <person name="Peeters C."/>
        </authorList>
    </citation>
    <scope>NUCLEOTIDE SEQUENCE [LARGE SCALE GENOMIC DNA]</scope>
    <source>
        <strain evidence="8 9">LMG 30175</strain>
    </source>
</reference>